<keyword evidence="2" id="KW-0812">Transmembrane</keyword>
<keyword evidence="2" id="KW-0472">Membrane</keyword>
<feature type="region of interest" description="Disordered" evidence="1">
    <location>
        <begin position="35"/>
        <end position="64"/>
    </location>
</feature>
<evidence type="ECO:0000313" key="4">
    <source>
        <dbReference type="Proteomes" id="UP000465609"/>
    </source>
</evidence>
<evidence type="ECO:0008006" key="5">
    <source>
        <dbReference type="Google" id="ProtNLM"/>
    </source>
</evidence>
<keyword evidence="4" id="KW-1185">Reference proteome</keyword>
<accession>A0ABM7IE92</accession>
<reference evidence="3 4" key="1">
    <citation type="journal article" date="2019" name="Emerg. Microbes Infect.">
        <title>Comprehensive subspecies identification of 175 nontuberculous mycobacteria species based on 7547 genomic profiles.</title>
        <authorList>
            <person name="Matsumoto Y."/>
            <person name="Kinjo T."/>
            <person name="Motooka D."/>
            <person name="Nabeya D."/>
            <person name="Jung N."/>
            <person name="Uechi K."/>
            <person name="Horii T."/>
            <person name="Iida T."/>
            <person name="Fujita J."/>
            <person name="Nakamura S."/>
        </authorList>
    </citation>
    <scope>NUCLEOTIDE SEQUENCE [LARGE SCALE GENOMIC DNA]</scope>
    <source>
        <strain evidence="3 4">JCM 15296</strain>
    </source>
</reference>
<evidence type="ECO:0000313" key="3">
    <source>
        <dbReference type="EMBL" id="BBX85005.1"/>
    </source>
</evidence>
<evidence type="ECO:0000256" key="1">
    <source>
        <dbReference type="SAM" id="MobiDB-lite"/>
    </source>
</evidence>
<dbReference type="EMBL" id="AP022577">
    <property type="protein sequence ID" value="BBX85005.1"/>
    <property type="molecule type" value="Genomic_DNA"/>
</dbReference>
<organism evidence="3 4">
    <name type="scientific">Mycolicibacterium aubagnense</name>
    <dbReference type="NCBI Taxonomy" id="319707"/>
    <lineage>
        <taxon>Bacteria</taxon>
        <taxon>Bacillati</taxon>
        <taxon>Actinomycetota</taxon>
        <taxon>Actinomycetes</taxon>
        <taxon>Mycobacteriales</taxon>
        <taxon>Mycobacteriaceae</taxon>
        <taxon>Mycolicibacterium</taxon>
    </lineage>
</organism>
<name>A0ABM7IE92_9MYCO</name>
<gene>
    <name evidence="3" type="ORF">MAUB_28780</name>
</gene>
<sequence length="64" mass="6495">MTYLADHSLLLALPAFAPAFVVAGVVAWVAMKDRRAHDSSNSDGAATDADVDGTSGSTDKDGSA</sequence>
<evidence type="ECO:0000256" key="2">
    <source>
        <dbReference type="SAM" id="Phobius"/>
    </source>
</evidence>
<feature type="transmembrane region" description="Helical" evidence="2">
    <location>
        <begin position="12"/>
        <end position="31"/>
    </location>
</feature>
<keyword evidence="2" id="KW-1133">Transmembrane helix</keyword>
<dbReference type="Proteomes" id="UP000465609">
    <property type="component" value="Chromosome"/>
</dbReference>
<protein>
    <recommendedName>
        <fullName evidence="5">Membrane protein ArfB</fullName>
    </recommendedName>
</protein>
<feature type="compositionally biased region" description="Low complexity" evidence="1">
    <location>
        <begin position="42"/>
        <end position="56"/>
    </location>
</feature>
<proteinExistence type="predicted"/>
<dbReference type="RefSeq" id="WP_138232932.1">
    <property type="nucleotide sequence ID" value="NZ_AP022577.1"/>
</dbReference>